<proteinExistence type="predicted"/>
<accession>A0ABQ7Q963</accession>
<dbReference type="EMBL" id="JAHIBW010000019">
    <property type="protein sequence ID" value="KAG7301777.1"/>
    <property type="molecule type" value="Genomic_DNA"/>
</dbReference>
<protein>
    <submittedName>
        <fullName evidence="1">Uncharacterized protein</fullName>
    </submittedName>
</protein>
<sequence>MHYVYSRYDVNHAQYINEGKLLTTDKSSRLNKHNHIITNPSFAVLKRCIVHFLFSTKKNRQPNFTNHRLCNVSKLKLKRVFEKKNKSDNIKARGNVLFIKVGACGAALFQPA</sequence>
<keyword evidence="2" id="KW-1185">Reference proteome</keyword>
<evidence type="ECO:0000313" key="1">
    <source>
        <dbReference type="EMBL" id="KAG7301777.1"/>
    </source>
</evidence>
<evidence type="ECO:0000313" key="2">
    <source>
        <dbReference type="Proteomes" id="UP000823941"/>
    </source>
</evidence>
<comment type="caution">
    <text evidence="1">The sequence shown here is derived from an EMBL/GenBank/DDBJ whole genome shotgun (WGS) entry which is preliminary data.</text>
</comment>
<reference evidence="1 2" key="1">
    <citation type="submission" date="2021-06" db="EMBL/GenBank/DDBJ databases">
        <title>A haploid diamondback moth (Plutella xylostella L.) genome assembly resolves 31 chromosomes and identifies a diamide resistance mutation.</title>
        <authorList>
            <person name="Ward C.M."/>
            <person name="Perry K.D."/>
            <person name="Baker G."/>
            <person name="Powis K."/>
            <person name="Heckel D.G."/>
            <person name="Baxter S.W."/>
        </authorList>
    </citation>
    <scope>NUCLEOTIDE SEQUENCE [LARGE SCALE GENOMIC DNA]</scope>
    <source>
        <strain evidence="1 2">LV</strain>
        <tissue evidence="1">Single pupa</tissue>
    </source>
</reference>
<gene>
    <name evidence="1" type="ORF">JYU34_014804</name>
</gene>
<organism evidence="1 2">
    <name type="scientific">Plutella xylostella</name>
    <name type="common">Diamondback moth</name>
    <name type="synonym">Plutella maculipennis</name>
    <dbReference type="NCBI Taxonomy" id="51655"/>
    <lineage>
        <taxon>Eukaryota</taxon>
        <taxon>Metazoa</taxon>
        <taxon>Ecdysozoa</taxon>
        <taxon>Arthropoda</taxon>
        <taxon>Hexapoda</taxon>
        <taxon>Insecta</taxon>
        <taxon>Pterygota</taxon>
        <taxon>Neoptera</taxon>
        <taxon>Endopterygota</taxon>
        <taxon>Lepidoptera</taxon>
        <taxon>Glossata</taxon>
        <taxon>Ditrysia</taxon>
        <taxon>Yponomeutoidea</taxon>
        <taxon>Plutellidae</taxon>
        <taxon>Plutella</taxon>
    </lineage>
</organism>
<dbReference type="Proteomes" id="UP000823941">
    <property type="component" value="Chromosome 19"/>
</dbReference>
<name>A0ABQ7Q963_PLUXY</name>